<keyword evidence="1" id="KW-0378">Hydrolase</keyword>
<feature type="domain" description="Helicase ATP-binding" evidence="2">
    <location>
        <begin position="574"/>
        <end position="733"/>
    </location>
</feature>
<dbReference type="Pfam" id="PF00271">
    <property type="entry name" value="Helicase_C"/>
    <property type="match status" value="1"/>
</dbReference>
<dbReference type="SUPFAM" id="SSF52540">
    <property type="entry name" value="P-loop containing nucleoside triphosphate hydrolases"/>
    <property type="match status" value="2"/>
</dbReference>
<dbReference type="InterPro" id="IPR049730">
    <property type="entry name" value="SNF2/RAD54-like_C"/>
</dbReference>
<dbReference type="Pfam" id="PF00176">
    <property type="entry name" value="SNF2-rel_dom"/>
    <property type="match status" value="1"/>
</dbReference>
<keyword evidence="5" id="KW-1185">Reference proteome</keyword>
<proteinExistence type="predicted"/>
<dbReference type="InterPro" id="IPR038718">
    <property type="entry name" value="SNF2-like_sf"/>
</dbReference>
<dbReference type="InterPro" id="IPR000330">
    <property type="entry name" value="SNF2_N"/>
</dbReference>
<dbReference type="InterPro" id="IPR014001">
    <property type="entry name" value="Helicase_ATP-bd"/>
</dbReference>
<dbReference type="STRING" id="651661.SAMN05660293_01345"/>
<name>A0A1T5CLH0_9BACT</name>
<dbReference type="SMART" id="SM00487">
    <property type="entry name" value="DEXDc"/>
    <property type="match status" value="1"/>
</dbReference>
<dbReference type="Gene3D" id="3.40.50.10810">
    <property type="entry name" value="Tandem AAA-ATPase domain"/>
    <property type="match status" value="1"/>
</dbReference>
<sequence length="1020" mass="118097">MEVFFIGRFSPIFEVFQIVKRLLNSKSRALQSTSRLANYKRMKVSPTEPFKIVYSILNHEFLGYIFESFVVQLNHQGDFSFQIQNISSKNIKEFRTGIDQRDVELVGLIDDIQQDVILRKFNPKKLNAVDFFLKVYDTQKGDKLVQEAISTYLESCKAKILERLSGKDIFIMGSDGNPLWKPVMWESEKATIRFHFIRNEDNTHYFPTIRHKFQKVDFQYKNAFLICEEPAWLVLDGHLLHFEGHVDGKKIKPFLAKKFIAIPGQVEEQYYGRFVAPLIASYDVVARGFEIRNVSSTPKTVLTISEYSSTKKAPALFQDSDVEVIDEEEDNDVAFDLSFQYASFSFHYDSFAHASSVHMEKKGNDYLFNKVKRSIEIESQNVALLKEWGLNIRNGKVQMPKSQAFGWLQGNANLLAENGIAVRQNTSDAKRYFLGYSSIDISIQEGRDWFDINAKVKFGEFEIPFIQLRSYILNRKKEFLLPNGEIAVIPEWWFTKYSEFFSFTEHDGENDPLRLRMHHLALVQELKEENLATATISRKLENLRDFNHIEAVEPPLHFEGTLRPYQKTGYDWLRFLKQYRFGGCLADDMGLGKTVQTLALLQAEKETGVKEPSMLIMPTSLLYNWQLEAKKFTPDMKVLLYTGTNREKDTAQFDNYDLILTSYGIVRLDIELIQSYRFNYVILDESQAIKNPASIITKAVRKLNSANRLVLTGTPIENNTLDLWSQMSFVNPGLLGSQSFFRDEFQIPIEKRGDEEKTKRLYNLIKPFILRRLKSQVATDLPEKVESIQYCDMSEEQEKAYEEAKAYYRNMILQSIDTEGISKSQLVVLQGLTKLRQLANHPSMVDPEYAHGSGKFEDVLYKMQTVISENHKILIFSQYIKHLDLFRQFLNEKEITYAYLDGSTKNRQEQVELFQNNNDIKIFLISLKAGGLGLNLTAADYVFILDPWWNPAIEAQAIDRAHRIGQDRTVFTYKFITKNSVEEKILALQRTKKQLADDLISNEEGFIKSLSREDVLNLLA</sequence>
<reference evidence="5" key="1">
    <citation type="submission" date="2017-02" db="EMBL/GenBank/DDBJ databases">
        <authorList>
            <person name="Varghese N."/>
            <person name="Submissions S."/>
        </authorList>
    </citation>
    <scope>NUCLEOTIDE SEQUENCE [LARGE SCALE GENOMIC DNA]</scope>
    <source>
        <strain evidence="5">DSM 22270</strain>
    </source>
</reference>
<dbReference type="GO" id="GO:0016787">
    <property type="term" value="F:hydrolase activity"/>
    <property type="evidence" value="ECO:0007669"/>
    <property type="project" value="UniProtKB-KW"/>
</dbReference>
<dbReference type="PANTHER" id="PTHR10799">
    <property type="entry name" value="SNF2/RAD54 HELICASE FAMILY"/>
    <property type="match status" value="1"/>
</dbReference>
<accession>A0A1T5CLH0</accession>
<dbReference type="PROSITE" id="PS51194">
    <property type="entry name" value="HELICASE_CTER"/>
    <property type="match status" value="1"/>
</dbReference>
<dbReference type="EMBL" id="FUZA01000001">
    <property type="protein sequence ID" value="SKB60183.1"/>
    <property type="molecule type" value="Genomic_DNA"/>
</dbReference>
<dbReference type="GO" id="GO:0005524">
    <property type="term" value="F:ATP binding"/>
    <property type="evidence" value="ECO:0007669"/>
    <property type="project" value="InterPro"/>
</dbReference>
<keyword evidence="4" id="KW-0347">Helicase</keyword>
<dbReference type="Gene3D" id="3.40.50.300">
    <property type="entry name" value="P-loop containing nucleotide triphosphate hydrolases"/>
    <property type="match status" value="1"/>
</dbReference>
<dbReference type="GO" id="GO:0004386">
    <property type="term" value="F:helicase activity"/>
    <property type="evidence" value="ECO:0007669"/>
    <property type="project" value="UniProtKB-KW"/>
</dbReference>
<evidence type="ECO:0000256" key="1">
    <source>
        <dbReference type="ARBA" id="ARBA00022801"/>
    </source>
</evidence>
<evidence type="ECO:0000313" key="5">
    <source>
        <dbReference type="Proteomes" id="UP000190897"/>
    </source>
</evidence>
<protein>
    <submittedName>
        <fullName evidence="4">Superfamily II DNA or RNA helicase, SNF2 family</fullName>
    </submittedName>
</protein>
<dbReference type="CDD" id="cd18793">
    <property type="entry name" value="SF2_C_SNF"/>
    <property type="match status" value="1"/>
</dbReference>
<keyword evidence="4" id="KW-0547">Nucleotide-binding</keyword>
<dbReference type="Proteomes" id="UP000190897">
    <property type="component" value="Unassembled WGS sequence"/>
</dbReference>
<dbReference type="InterPro" id="IPR001650">
    <property type="entry name" value="Helicase_C-like"/>
</dbReference>
<dbReference type="CDD" id="cd18012">
    <property type="entry name" value="DEXQc_arch_SWI2_SNF2"/>
    <property type="match status" value="1"/>
</dbReference>
<dbReference type="PROSITE" id="PS51192">
    <property type="entry name" value="HELICASE_ATP_BIND_1"/>
    <property type="match status" value="1"/>
</dbReference>
<keyword evidence="4" id="KW-0067">ATP-binding</keyword>
<evidence type="ECO:0000259" key="2">
    <source>
        <dbReference type="PROSITE" id="PS51192"/>
    </source>
</evidence>
<dbReference type="InterPro" id="IPR027417">
    <property type="entry name" value="P-loop_NTPase"/>
</dbReference>
<organism evidence="4 5">
    <name type="scientific">Dyadobacter psychrophilus</name>
    <dbReference type="NCBI Taxonomy" id="651661"/>
    <lineage>
        <taxon>Bacteria</taxon>
        <taxon>Pseudomonadati</taxon>
        <taxon>Bacteroidota</taxon>
        <taxon>Cytophagia</taxon>
        <taxon>Cytophagales</taxon>
        <taxon>Spirosomataceae</taxon>
        <taxon>Dyadobacter</taxon>
    </lineage>
</organism>
<dbReference type="SMART" id="SM00490">
    <property type="entry name" value="HELICc"/>
    <property type="match status" value="1"/>
</dbReference>
<feature type="domain" description="Helicase C-terminal" evidence="3">
    <location>
        <begin position="855"/>
        <end position="1007"/>
    </location>
</feature>
<gene>
    <name evidence="4" type="ORF">SAMN05660293_01345</name>
</gene>
<dbReference type="AlphaFoldDB" id="A0A1T5CLH0"/>
<evidence type="ECO:0000259" key="3">
    <source>
        <dbReference type="PROSITE" id="PS51194"/>
    </source>
</evidence>
<evidence type="ECO:0000313" key="4">
    <source>
        <dbReference type="EMBL" id="SKB60183.1"/>
    </source>
</evidence>